<keyword evidence="6" id="KW-0906">Nuclear pore complex</keyword>
<feature type="region of interest" description="Disordered" evidence="8">
    <location>
        <begin position="1"/>
        <end position="153"/>
    </location>
</feature>
<dbReference type="GO" id="GO:0051028">
    <property type="term" value="P:mRNA transport"/>
    <property type="evidence" value="ECO:0007669"/>
    <property type="project" value="UniProtKB-KW"/>
</dbReference>
<keyword evidence="2" id="KW-0813">Transport</keyword>
<evidence type="ECO:0008006" key="11">
    <source>
        <dbReference type="Google" id="ProtNLM"/>
    </source>
</evidence>
<evidence type="ECO:0000256" key="4">
    <source>
        <dbReference type="ARBA" id="ARBA00022927"/>
    </source>
</evidence>
<dbReference type="PANTHER" id="PTHR13437">
    <property type="entry name" value="NUCLEOPORIN P58/P45 NUCLEOPORIN-LIKE PROTEIN 1"/>
    <property type="match status" value="1"/>
</dbReference>
<evidence type="ECO:0000256" key="7">
    <source>
        <dbReference type="ARBA" id="ARBA00023242"/>
    </source>
</evidence>
<evidence type="ECO:0000313" key="9">
    <source>
        <dbReference type="EMBL" id="KAH7035782.1"/>
    </source>
</evidence>
<dbReference type="EMBL" id="JAGTJQ010000003">
    <property type="protein sequence ID" value="KAH7035782.1"/>
    <property type="molecule type" value="Genomic_DNA"/>
</dbReference>
<evidence type="ECO:0000256" key="8">
    <source>
        <dbReference type="SAM" id="MobiDB-lite"/>
    </source>
</evidence>
<evidence type="ECO:0000256" key="2">
    <source>
        <dbReference type="ARBA" id="ARBA00022448"/>
    </source>
</evidence>
<sequence length="397" mass="41534">MALARSASGPGLSINTGSAGSLFGSSTANSQPAAPATSSLFGSKPATGGGLFGNTSTATSTAPAQAATTTTPSLFGGATASQPQQTQPSSLFGGSILNKPAPTTATSSLFGGAAATPQATTQQPQQSQQQQQQQPSMLGSSLLGSAGQQQQTVPGVRIDVSNLKGTTRFTDLTDELQKLLEQVDKGILHQLDYHQQVRAFMLGHGPMLDDIPNDVKFVASKYQGVRGALEADAQAIEVARGLVKEDADHARLSFRAIDNLKLPQQYHAPNLWAPRSTAAATANTESDGQDLVSFFSATADEMDKQLNKYQQNLSEIESHLHGVQHGLVEELQKLMASKNGAPSGVDDRIQDLVAVLRDFEQGILRVAGQVGGAREGMTRLQLGDFMGGSSGNGSRDF</sequence>
<comment type="caution">
    <text evidence="9">The sequence shown here is derived from an EMBL/GenBank/DDBJ whole genome shotgun (WGS) entry which is preliminary data.</text>
</comment>
<keyword evidence="4" id="KW-0653">Protein transport</keyword>
<dbReference type="InterPro" id="IPR024882">
    <property type="entry name" value="NUP58/p45/49"/>
</dbReference>
<dbReference type="GO" id="GO:0005643">
    <property type="term" value="C:nuclear pore"/>
    <property type="evidence" value="ECO:0007669"/>
    <property type="project" value="UniProtKB-SubCell"/>
</dbReference>
<reference evidence="9" key="1">
    <citation type="journal article" date="2021" name="Nat. Commun.">
        <title>Genetic determinants of endophytism in the Arabidopsis root mycobiome.</title>
        <authorList>
            <person name="Mesny F."/>
            <person name="Miyauchi S."/>
            <person name="Thiergart T."/>
            <person name="Pickel B."/>
            <person name="Atanasova L."/>
            <person name="Karlsson M."/>
            <person name="Huettel B."/>
            <person name="Barry K.W."/>
            <person name="Haridas S."/>
            <person name="Chen C."/>
            <person name="Bauer D."/>
            <person name="Andreopoulos W."/>
            <person name="Pangilinan J."/>
            <person name="LaButti K."/>
            <person name="Riley R."/>
            <person name="Lipzen A."/>
            <person name="Clum A."/>
            <person name="Drula E."/>
            <person name="Henrissat B."/>
            <person name="Kohler A."/>
            <person name="Grigoriev I.V."/>
            <person name="Martin F.M."/>
            <person name="Hacquard S."/>
        </authorList>
    </citation>
    <scope>NUCLEOTIDE SEQUENCE</scope>
    <source>
        <strain evidence="9">MPI-CAGE-CH-0230</strain>
    </source>
</reference>
<accession>A0A9P8YCJ7</accession>
<comment type="subcellular location">
    <subcellularLocation>
        <location evidence="1">Nucleus</location>
        <location evidence="1">Nuclear pore complex</location>
    </subcellularLocation>
</comment>
<evidence type="ECO:0000256" key="5">
    <source>
        <dbReference type="ARBA" id="ARBA00023010"/>
    </source>
</evidence>
<dbReference type="GO" id="GO:0008139">
    <property type="term" value="F:nuclear localization sequence binding"/>
    <property type="evidence" value="ECO:0007669"/>
    <property type="project" value="InterPro"/>
</dbReference>
<dbReference type="RefSeq" id="XP_046015875.1">
    <property type="nucleotide sequence ID" value="XM_046158436.1"/>
</dbReference>
<evidence type="ECO:0000256" key="3">
    <source>
        <dbReference type="ARBA" id="ARBA00022816"/>
    </source>
</evidence>
<dbReference type="Pfam" id="PF21121">
    <property type="entry name" value="Nup49_C"/>
    <property type="match status" value="1"/>
</dbReference>
<dbReference type="Gene3D" id="6.10.140.1350">
    <property type="match status" value="1"/>
</dbReference>
<keyword evidence="5" id="KW-0811">Translocation</keyword>
<dbReference type="GO" id="GO:0017056">
    <property type="term" value="F:structural constituent of nuclear pore"/>
    <property type="evidence" value="ECO:0007669"/>
    <property type="project" value="InterPro"/>
</dbReference>
<organism evidence="9 10">
    <name type="scientific">Microdochium trichocladiopsis</name>
    <dbReference type="NCBI Taxonomy" id="1682393"/>
    <lineage>
        <taxon>Eukaryota</taxon>
        <taxon>Fungi</taxon>
        <taxon>Dikarya</taxon>
        <taxon>Ascomycota</taxon>
        <taxon>Pezizomycotina</taxon>
        <taxon>Sordariomycetes</taxon>
        <taxon>Xylariomycetidae</taxon>
        <taxon>Xylariales</taxon>
        <taxon>Microdochiaceae</taxon>
        <taxon>Microdochium</taxon>
    </lineage>
</organism>
<evidence type="ECO:0000313" key="10">
    <source>
        <dbReference type="Proteomes" id="UP000756346"/>
    </source>
</evidence>
<feature type="compositionally biased region" description="Low complexity" evidence="8">
    <location>
        <begin position="111"/>
        <end position="151"/>
    </location>
</feature>
<dbReference type="AlphaFoldDB" id="A0A9P8YCJ7"/>
<keyword evidence="10" id="KW-1185">Reference proteome</keyword>
<evidence type="ECO:0000256" key="6">
    <source>
        <dbReference type="ARBA" id="ARBA00023132"/>
    </source>
</evidence>
<keyword evidence="7" id="KW-0539">Nucleus</keyword>
<proteinExistence type="predicted"/>
<name>A0A9P8YCJ7_9PEZI</name>
<feature type="compositionally biased region" description="Low complexity" evidence="8">
    <location>
        <begin position="55"/>
        <end position="89"/>
    </location>
</feature>
<dbReference type="GeneID" id="70187982"/>
<dbReference type="OrthoDB" id="2538017at2759"/>
<dbReference type="PANTHER" id="PTHR13437:SF2">
    <property type="entry name" value="NUCLEOPORIN P58_P45"/>
    <property type="match status" value="1"/>
</dbReference>
<gene>
    <name evidence="9" type="ORF">B0I36DRAFT_361110</name>
</gene>
<keyword evidence="3" id="KW-0509">mRNA transport</keyword>
<dbReference type="Proteomes" id="UP000756346">
    <property type="component" value="Unassembled WGS sequence"/>
</dbReference>
<protein>
    <recommendedName>
        <fullName evidence="11">Nucleoporin NUP49/NSP49</fullName>
    </recommendedName>
</protein>
<dbReference type="GO" id="GO:0015031">
    <property type="term" value="P:protein transport"/>
    <property type="evidence" value="ECO:0007669"/>
    <property type="project" value="UniProtKB-KW"/>
</dbReference>
<evidence type="ECO:0000256" key="1">
    <source>
        <dbReference type="ARBA" id="ARBA00004567"/>
    </source>
</evidence>
<feature type="compositionally biased region" description="Polar residues" evidence="8">
    <location>
        <begin position="13"/>
        <end position="41"/>
    </location>
</feature>